<evidence type="ECO:0000313" key="3">
    <source>
        <dbReference type="Proteomes" id="UP000076722"/>
    </source>
</evidence>
<name>A0A164U0P7_9AGAM</name>
<proteinExistence type="predicted"/>
<evidence type="ECO:0000313" key="2">
    <source>
        <dbReference type="EMBL" id="KZS92812.1"/>
    </source>
</evidence>
<reference evidence="2 3" key="1">
    <citation type="journal article" date="2016" name="Mol. Biol. Evol.">
        <title>Comparative Genomics of Early-Diverging Mushroom-Forming Fungi Provides Insights into the Origins of Lignocellulose Decay Capabilities.</title>
        <authorList>
            <person name="Nagy L.G."/>
            <person name="Riley R."/>
            <person name="Tritt A."/>
            <person name="Adam C."/>
            <person name="Daum C."/>
            <person name="Floudas D."/>
            <person name="Sun H."/>
            <person name="Yadav J.S."/>
            <person name="Pangilinan J."/>
            <person name="Larsson K.H."/>
            <person name="Matsuura K."/>
            <person name="Barry K."/>
            <person name="Labutti K."/>
            <person name="Kuo R."/>
            <person name="Ohm R.A."/>
            <person name="Bhattacharya S.S."/>
            <person name="Shirouzu T."/>
            <person name="Yoshinaga Y."/>
            <person name="Martin F.M."/>
            <person name="Grigoriev I.V."/>
            <person name="Hibbett D.S."/>
        </authorList>
    </citation>
    <scope>NUCLEOTIDE SEQUENCE [LARGE SCALE GENOMIC DNA]</scope>
    <source>
        <strain evidence="2 3">HHB9708</strain>
    </source>
</reference>
<dbReference type="AlphaFoldDB" id="A0A164U0P7"/>
<dbReference type="EMBL" id="KV419409">
    <property type="protein sequence ID" value="KZS92812.1"/>
    <property type="molecule type" value="Genomic_DNA"/>
</dbReference>
<dbReference type="Proteomes" id="UP000076722">
    <property type="component" value="Unassembled WGS sequence"/>
</dbReference>
<evidence type="ECO:0000256" key="1">
    <source>
        <dbReference type="SAM" id="MobiDB-lite"/>
    </source>
</evidence>
<keyword evidence="3" id="KW-1185">Reference proteome</keyword>
<accession>A0A164U0P7</accession>
<organism evidence="2 3">
    <name type="scientific">Sistotremastrum niveocremeum HHB9708</name>
    <dbReference type="NCBI Taxonomy" id="1314777"/>
    <lineage>
        <taxon>Eukaryota</taxon>
        <taxon>Fungi</taxon>
        <taxon>Dikarya</taxon>
        <taxon>Basidiomycota</taxon>
        <taxon>Agaricomycotina</taxon>
        <taxon>Agaricomycetes</taxon>
        <taxon>Sistotremastrales</taxon>
        <taxon>Sistotremastraceae</taxon>
        <taxon>Sertulicium</taxon>
        <taxon>Sertulicium niveocremeum</taxon>
    </lineage>
</organism>
<sequence>MVPKFEDGHGYGSCWIQLAVSNYLDLPESPTNQSERESNTLYQDDPSPSLFKVQTGRLYACHPKGLHVIQY</sequence>
<protein>
    <submittedName>
        <fullName evidence="2">Uncharacterized protein</fullName>
    </submittedName>
</protein>
<gene>
    <name evidence="2" type="ORF">SISNIDRAFT_455432</name>
</gene>
<feature type="region of interest" description="Disordered" evidence="1">
    <location>
        <begin position="26"/>
        <end position="48"/>
    </location>
</feature>